<protein>
    <submittedName>
        <fullName evidence="1">Uncharacterized protein</fullName>
    </submittedName>
</protein>
<dbReference type="EMBL" id="FOJA01000001">
    <property type="protein sequence ID" value="SEW01497.1"/>
    <property type="molecule type" value="Genomic_DNA"/>
</dbReference>
<proteinExistence type="predicted"/>
<evidence type="ECO:0000313" key="2">
    <source>
        <dbReference type="Proteomes" id="UP000198518"/>
    </source>
</evidence>
<dbReference type="Proteomes" id="UP000198518">
    <property type="component" value="Unassembled WGS sequence"/>
</dbReference>
<sequence>MASAASLSEPQVLATAKRRLFPETGESDAYAVADTQFATDEWLPGQPIPNQIRDQLAPFNHVRIGSGYPDLVGVRQLDSSLLAVDRFGDHPPLIAVEAKGYTEHGGVDIERGIVQAYDRLHEANAAYTAVPAAAVSQSNRALARELNVGMLGITPDHSVEVLETPRIVGNRAPDEAAAIRFQASAQGVADKSFGLNHPKNYLAYPLAIYHEAETAEVLADHVVRAVDAARTGAAFLNLIDDQPSGPTVTALGAEVIRFALQRYESVDAALSAFEDWQGSRSRFYDVAPEWGLLTRRIVWAYPATQLIVSELQTMHEDGITTPSLVDLVEWLHVHHPTFTIELFIRGTDDARQRVLDVDGDLRVDALSDGEVYHSPTVFQLKAILYHAGILQTRGAEPHRLDPETEKWSLCNPLTALRLE</sequence>
<dbReference type="RefSeq" id="WP_089668191.1">
    <property type="nucleotide sequence ID" value="NZ_FOJA01000001.1"/>
</dbReference>
<evidence type="ECO:0000313" key="1">
    <source>
        <dbReference type="EMBL" id="SEW01497.1"/>
    </source>
</evidence>
<reference evidence="1 2" key="1">
    <citation type="submission" date="2016-10" db="EMBL/GenBank/DDBJ databases">
        <authorList>
            <person name="de Groot N.N."/>
        </authorList>
    </citation>
    <scope>NUCLEOTIDE SEQUENCE [LARGE SCALE GENOMIC DNA]</scope>
    <source>
        <strain evidence="1 2">CGMCC 1.5337</strain>
    </source>
</reference>
<name>A0A1I0NJ40_9EURY</name>
<organism evidence="1 2">
    <name type="scientific">Halobacterium jilantaiense</name>
    <dbReference type="NCBI Taxonomy" id="355548"/>
    <lineage>
        <taxon>Archaea</taxon>
        <taxon>Methanobacteriati</taxon>
        <taxon>Methanobacteriota</taxon>
        <taxon>Stenosarchaea group</taxon>
        <taxon>Halobacteria</taxon>
        <taxon>Halobacteriales</taxon>
        <taxon>Halobacteriaceae</taxon>
        <taxon>Halobacterium</taxon>
    </lineage>
</organism>
<dbReference type="AlphaFoldDB" id="A0A1I0NJ40"/>
<keyword evidence="2" id="KW-1185">Reference proteome</keyword>
<gene>
    <name evidence="1" type="ORF">SAMN04487945_0920</name>
</gene>
<dbReference type="STRING" id="355548.SAMN04487945_0920"/>
<dbReference type="OrthoDB" id="226348at2157"/>
<accession>A0A1I0NJ40</accession>